<protein>
    <recommendedName>
        <fullName evidence="1">AAA domain-containing protein</fullName>
    </recommendedName>
</protein>
<comment type="caution">
    <text evidence="2">The sequence shown here is derived from an EMBL/GenBank/DDBJ whole genome shotgun (WGS) entry which is preliminary data.</text>
</comment>
<evidence type="ECO:0000313" key="2">
    <source>
        <dbReference type="EMBL" id="ORV89487.1"/>
    </source>
</evidence>
<dbReference type="PANTHER" id="PTHR13696:SF52">
    <property type="entry name" value="PARA FAMILY PROTEIN CT_582"/>
    <property type="match status" value="1"/>
</dbReference>
<dbReference type="Proteomes" id="UP000193622">
    <property type="component" value="Unassembled WGS sequence"/>
</dbReference>
<name>A0A1X1WSA3_MYCIR</name>
<dbReference type="InterPro" id="IPR027417">
    <property type="entry name" value="P-loop_NTPase"/>
</dbReference>
<dbReference type="AlphaFoldDB" id="A0A1X1WSA3"/>
<dbReference type="EMBL" id="LQPC01000026">
    <property type="protein sequence ID" value="ORV89487.1"/>
    <property type="molecule type" value="Genomic_DNA"/>
</dbReference>
<feature type="domain" description="AAA" evidence="1">
    <location>
        <begin position="4"/>
        <end position="201"/>
    </location>
</feature>
<evidence type="ECO:0000313" key="3">
    <source>
        <dbReference type="Proteomes" id="UP000193622"/>
    </source>
</evidence>
<dbReference type="Pfam" id="PF13614">
    <property type="entry name" value="AAA_31"/>
    <property type="match status" value="1"/>
</dbReference>
<organism evidence="2 3">
    <name type="scientific">Mycolicibacterium iranicum</name>
    <name type="common">Mycobacterium iranicum</name>
    <dbReference type="NCBI Taxonomy" id="912594"/>
    <lineage>
        <taxon>Bacteria</taxon>
        <taxon>Bacillati</taxon>
        <taxon>Actinomycetota</taxon>
        <taxon>Actinomycetes</taxon>
        <taxon>Mycobacteriales</taxon>
        <taxon>Mycobacteriaceae</taxon>
        <taxon>Mycolicibacterium</taxon>
    </lineage>
</organism>
<dbReference type="CDD" id="cd02042">
    <property type="entry name" value="ParAB_family"/>
    <property type="match status" value="1"/>
</dbReference>
<reference evidence="2 3" key="1">
    <citation type="submission" date="2016-01" db="EMBL/GenBank/DDBJ databases">
        <title>The new phylogeny of the genus Mycobacterium.</title>
        <authorList>
            <person name="Tarcisio F."/>
            <person name="Conor M."/>
            <person name="Antonella G."/>
            <person name="Elisabetta G."/>
            <person name="Giulia F.S."/>
            <person name="Sara T."/>
            <person name="Anna F."/>
            <person name="Clotilde B."/>
            <person name="Roberto B."/>
            <person name="Veronica D.S."/>
            <person name="Fabio R."/>
            <person name="Monica P."/>
            <person name="Olivier J."/>
            <person name="Enrico T."/>
            <person name="Nicola S."/>
        </authorList>
    </citation>
    <scope>NUCLEOTIDE SEQUENCE [LARGE SCALE GENOMIC DNA]</scope>
    <source>
        <strain evidence="2 3">DSM 45541</strain>
    </source>
</reference>
<dbReference type="InterPro" id="IPR050678">
    <property type="entry name" value="DNA_Partitioning_ATPase"/>
</dbReference>
<dbReference type="RefSeq" id="WP_085173427.1">
    <property type="nucleotide sequence ID" value="NZ_LQPC01000026.1"/>
</dbReference>
<gene>
    <name evidence="2" type="ORF">AWC12_08635</name>
</gene>
<dbReference type="InterPro" id="IPR025669">
    <property type="entry name" value="AAA_dom"/>
</dbReference>
<evidence type="ECO:0000259" key="1">
    <source>
        <dbReference type="Pfam" id="PF13614"/>
    </source>
</evidence>
<dbReference type="Gene3D" id="3.40.50.300">
    <property type="entry name" value="P-loop containing nucleotide triphosphate hydrolases"/>
    <property type="match status" value="1"/>
</dbReference>
<accession>A0A1X1WSA3</accession>
<proteinExistence type="predicted"/>
<dbReference type="SUPFAM" id="SSF52540">
    <property type="entry name" value="P-loop containing nucleoside triphosphate hydrolases"/>
    <property type="match status" value="1"/>
</dbReference>
<dbReference type="PANTHER" id="PTHR13696">
    <property type="entry name" value="P-LOOP CONTAINING NUCLEOSIDE TRIPHOSPHATE HYDROLASE"/>
    <property type="match status" value="1"/>
</dbReference>
<sequence length="290" mass="32137">MTYVISIINLKGGVGKTTTTVAMAEILAGEFDKRVLVIDLDPQTNSTTMLIGENAWREANHAGHTLAPLFQDSIRPERDAPRFDLDKTLYREASPIAAVRTLDLLPSSLDLIDVQDDLAAARGGRFHTDRPVDLLHKATSALVPEYDYVLIDCPPNLGIITLNGLRMSQGYVIPTKPDILSTYGIPQIMNRVAGFADSLDRRVTPLGTVVNMYRLGVKIHENTIRSLHRGVDEGKVPKLFRAFIPYGSAIEEAAEFVATNTLKQRWRPTSLYGQLQDLTLELTERAEAQL</sequence>